<comment type="function">
    <text evidence="5">An accessory protein needed during the final step in the assembly of 30S ribosomal subunit, possibly for assembly of the head region. Essential for efficient processing of 16S rRNA. May be needed both before and after RbfA during the maturation of 16S rRNA. It has affinity for free ribosomal 30S subunits but not for 70S ribosomes.</text>
</comment>
<evidence type="ECO:0000256" key="5">
    <source>
        <dbReference type="HAMAP-Rule" id="MF_00014"/>
    </source>
</evidence>
<dbReference type="RefSeq" id="WP_094854670.1">
    <property type="nucleotide sequence ID" value="NZ_NEVM01000005.1"/>
</dbReference>
<dbReference type="GO" id="GO:0006364">
    <property type="term" value="P:rRNA processing"/>
    <property type="evidence" value="ECO:0007669"/>
    <property type="project" value="UniProtKB-UniRule"/>
</dbReference>
<keyword evidence="9" id="KW-1185">Reference proteome</keyword>
<proteinExistence type="inferred from homology"/>
<evidence type="ECO:0000259" key="6">
    <source>
        <dbReference type="Pfam" id="PF01782"/>
    </source>
</evidence>
<dbReference type="Gene3D" id="2.30.30.240">
    <property type="entry name" value="PRC-barrel domain"/>
    <property type="match status" value="1"/>
</dbReference>
<dbReference type="SUPFAM" id="SSF50346">
    <property type="entry name" value="PRC-barrel domain"/>
    <property type="match status" value="1"/>
</dbReference>
<dbReference type="GO" id="GO:0042274">
    <property type="term" value="P:ribosomal small subunit biogenesis"/>
    <property type="evidence" value="ECO:0007669"/>
    <property type="project" value="UniProtKB-UniRule"/>
</dbReference>
<keyword evidence="1 5" id="KW-0963">Cytoplasm</keyword>
<dbReference type="InterPro" id="IPR056792">
    <property type="entry name" value="PRC_RimM"/>
</dbReference>
<dbReference type="AlphaFoldDB" id="A0A261RZR1"/>
<comment type="caution">
    <text evidence="8">The sequence shown here is derived from an EMBL/GenBank/DDBJ whole genome shotgun (WGS) entry which is preliminary data.</text>
</comment>
<dbReference type="NCBIfam" id="TIGR02273">
    <property type="entry name" value="16S_RimM"/>
    <property type="match status" value="1"/>
</dbReference>
<evidence type="ECO:0000313" key="8">
    <source>
        <dbReference type="EMBL" id="OZI30237.1"/>
    </source>
</evidence>
<evidence type="ECO:0000256" key="4">
    <source>
        <dbReference type="ARBA" id="ARBA00023186"/>
    </source>
</evidence>
<name>A0A261RZR1_9BORD</name>
<dbReference type="PANTHER" id="PTHR33692">
    <property type="entry name" value="RIBOSOME MATURATION FACTOR RIMM"/>
    <property type="match status" value="1"/>
</dbReference>
<comment type="subcellular location">
    <subcellularLocation>
        <location evidence="5">Cytoplasm</location>
    </subcellularLocation>
</comment>
<gene>
    <name evidence="5" type="primary">rimM</name>
    <name evidence="8" type="ORF">CAL29_19460</name>
</gene>
<dbReference type="InterPro" id="IPR036976">
    <property type="entry name" value="RimM_N_sf"/>
</dbReference>
<comment type="subunit">
    <text evidence="5">Binds ribosomal protein uS19.</text>
</comment>
<evidence type="ECO:0000256" key="1">
    <source>
        <dbReference type="ARBA" id="ARBA00022490"/>
    </source>
</evidence>
<dbReference type="SUPFAM" id="SSF50447">
    <property type="entry name" value="Translation proteins"/>
    <property type="match status" value="1"/>
</dbReference>
<evidence type="ECO:0000259" key="7">
    <source>
        <dbReference type="Pfam" id="PF24986"/>
    </source>
</evidence>
<dbReference type="EMBL" id="NEVM01000005">
    <property type="protein sequence ID" value="OZI30237.1"/>
    <property type="molecule type" value="Genomic_DNA"/>
</dbReference>
<accession>A0A261RZR1</accession>
<dbReference type="GO" id="GO:0005737">
    <property type="term" value="C:cytoplasm"/>
    <property type="evidence" value="ECO:0007669"/>
    <property type="project" value="UniProtKB-SubCell"/>
</dbReference>
<dbReference type="InterPro" id="IPR011033">
    <property type="entry name" value="PRC_barrel-like_sf"/>
</dbReference>
<keyword evidence="4 5" id="KW-0143">Chaperone</keyword>
<dbReference type="GO" id="GO:0043022">
    <property type="term" value="F:ribosome binding"/>
    <property type="evidence" value="ECO:0007669"/>
    <property type="project" value="InterPro"/>
</dbReference>
<feature type="domain" description="Ribosome maturation factor RimM PRC barrel" evidence="7">
    <location>
        <begin position="127"/>
        <end position="213"/>
    </location>
</feature>
<dbReference type="InterPro" id="IPR009000">
    <property type="entry name" value="Transl_B-barrel_sf"/>
</dbReference>
<evidence type="ECO:0000256" key="3">
    <source>
        <dbReference type="ARBA" id="ARBA00022552"/>
    </source>
</evidence>
<dbReference type="PANTHER" id="PTHR33692:SF1">
    <property type="entry name" value="RIBOSOME MATURATION FACTOR RIMM"/>
    <property type="match status" value="1"/>
</dbReference>
<dbReference type="GO" id="GO:0005840">
    <property type="term" value="C:ribosome"/>
    <property type="evidence" value="ECO:0007669"/>
    <property type="project" value="InterPro"/>
</dbReference>
<dbReference type="Proteomes" id="UP000216020">
    <property type="component" value="Unassembled WGS sequence"/>
</dbReference>
<evidence type="ECO:0000313" key="9">
    <source>
        <dbReference type="Proteomes" id="UP000216020"/>
    </source>
</evidence>
<organism evidence="8 9">
    <name type="scientific">Bordetella genomosp. 10</name>
    <dbReference type="NCBI Taxonomy" id="1416804"/>
    <lineage>
        <taxon>Bacteria</taxon>
        <taxon>Pseudomonadati</taxon>
        <taxon>Pseudomonadota</taxon>
        <taxon>Betaproteobacteria</taxon>
        <taxon>Burkholderiales</taxon>
        <taxon>Alcaligenaceae</taxon>
        <taxon>Bordetella</taxon>
    </lineage>
</organism>
<comment type="similarity">
    <text evidence="5">Belongs to the RimM family.</text>
</comment>
<keyword evidence="2 5" id="KW-0690">Ribosome biogenesis</keyword>
<dbReference type="HAMAP" id="MF_00014">
    <property type="entry name" value="Ribosome_mat_RimM"/>
    <property type="match status" value="1"/>
</dbReference>
<dbReference type="OrthoDB" id="9783509at2"/>
<comment type="domain">
    <text evidence="5">The PRC barrel domain binds ribosomal protein uS19.</text>
</comment>
<evidence type="ECO:0000256" key="2">
    <source>
        <dbReference type="ARBA" id="ARBA00022517"/>
    </source>
</evidence>
<feature type="domain" description="RimM N-terminal" evidence="6">
    <location>
        <begin position="21"/>
        <end position="115"/>
    </location>
</feature>
<dbReference type="InterPro" id="IPR011961">
    <property type="entry name" value="RimM"/>
</dbReference>
<sequence>MPDNTKVPAAASAGADDLIELGRVSAAYGVRGWVKVQPHSAHADVLLSIPEWRLARLATPAKGAASAQPPASAISIHKVVTSRPQGATVVAQLAGIADRDQAEALRGMAVYAPRSSFPEPEDDEFYWVDLIGCTLYGQQDGVAVLLGRVEGVLDNGAHSVLRVARQNLDAAGVAQAVLDAKGRPAEILVPFVQAHVHTVDIANRRIDSDWPLDY</sequence>
<dbReference type="Pfam" id="PF01782">
    <property type="entry name" value="RimM"/>
    <property type="match status" value="1"/>
</dbReference>
<dbReference type="Pfam" id="PF24986">
    <property type="entry name" value="PRC_RimM"/>
    <property type="match status" value="1"/>
</dbReference>
<dbReference type="InterPro" id="IPR002676">
    <property type="entry name" value="RimM_N"/>
</dbReference>
<dbReference type="Gene3D" id="2.40.30.60">
    <property type="entry name" value="RimM"/>
    <property type="match status" value="1"/>
</dbReference>
<reference evidence="9" key="1">
    <citation type="submission" date="2017-05" db="EMBL/GenBank/DDBJ databases">
        <title>Complete and WGS of Bordetella genogroups.</title>
        <authorList>
            <person name="Spilker T."/>
            <person name="Lipuma J."/>
        </authorList>
    </citation>
    <scope>NUCLEOTIDE SEQUENCE [LARGE SCALE GENOMIC DNA]</scope>
    <source>
        <strain evidence="9">AU16122</strain>
    </source>
</reference>
<protein>
    <recommendedName>
        <fullName evidence="5">Ribosome maturation factor RimM</fullName>
    </recommendedName>
</protein>
<keyword evidence="3 5" id="KW-0698">rRNA processing</keyword>